<dbReference type="OrthoDB" id="1144359at2"/>
<dbReference type="AlphaFoldDB" id="A0A3L9ZC45"/>
<comment type="caution">
    <text evidence="1">The sequence shown here is derived from an EMBL/GenBank/DDBJ whole genome shotgun (WGS) entry which is preliminary data.</text>
</comment>
<accession>A0A3L9ZC45</accession>
<organism evidence="1 2">
    <name type="scientific">Ulvibacter antarcticus</name>
    <dbReference type="NCBI Taxonomy" id="442714"/>
    <lineage>
        <taxon>Bacteria</taxon>
        <taxon>Pseudomonadati</taxon>
        <taxon>Bacteroidota</taxon>
        <taxon>Flavobacteriia</taxon>
        <taxon>Flavobacteriales</taxon>
        <taxon>Flavobacteriaceae</taxon>
        <taxon>Ulvibacter</taxon>
    </lineage>
</organism>
<name>A0A3L9ZC45_9FLAO</name>
<sequence length="130" mass="15113">MKSTPLATLDIDFATVKIYEHYVISQIKEGIVFEKKHLAKFHEIFETYYTGKPFVSIADRKNDYTIKPNMYMEQKFPSLVGIGVICYSEASYNISLFEQKFFKGNFSAFYSLKECISWAESIITKDNSKQ</sequence>
<dbReference type="RefSeq" id="WP_121906663.1">
    <property type="nucleotide sequence ID" value="NZ_REFC01000012.1"/>
</dbReference>
<gene>
    <name evidence="1" type="ORF">BXY75_1062</name>
</gene>
<reference evidence="1 2" key="1">
    <citation type="submission" date="2018-10" db="EMBL/GenBank/DDBJ databases">
        <title>Genomic Encyclopedia of Archaeal and Bacterial Type Strains, Phase II (KMG-II): from individual species to whole genera.</title>
        <authorList>
            <person name="Goeker M."/>
        </authorList>
    </citation>
    <scope>NUCLEOTIDE SEQUENCE [LARGE SCALE GENOMIC DNA]</scope>
    <source>
        <strain evidence="1 2">DSM 23424</strain>
    </source>
</reference>
<evidence type="ECO:0000313" key="2">
    <source>
        <dbReference type="Proteomes" id="UP000271339"/>
    </source>
</evidence>
<dbReference type="EMBL" id="REFC01000012">
    <property type="protein sequence ID" value="RMA64192.1"/>
    <property type="molecule type" value="Genomic_DNA"/>
</dbReference>
<keyword evidence="2" id="KW-1185">Reference proteome</keyword>
<evidence type="ECO:0008006" key="3">
    <source>
        <dbReference type="Google" id="ProtNLM"/>
    </source>
</evidence>
<evidence type="ECO:0000313" key="1">
    <source>
        <dbReference type="EMBL" id="RMA64192.1"/>
    </source>
</evidence>
<proteinExistence type="predicted"/>
<dbReference type="Proteomes" id="UP000271339">
    <property type="component" value="Unassembled WGS sequence"/>
</dbReference>
<protein>
    <recommendedName>
        <fullName evidence="3">SpoIIAA-like protein</fullName>
    </recommendedName>
</protein>